<evidence type="ECO:0000313" key="2">
    <source>
        <dbReference type="EMBL" id="SFI47852.1"/>
    </source>
</evidence>
<dbReference type="OrthoDB" id="1273153at2"/>
<evidence type="ECO:0000256" key="1">
    <source>
        <dbReference type="SAM" id="Phobius"/>
    </source>
</evidence>
<feature type="transmembrane region" description="Helical" evidence="1">
    <location>
        <begin position="9"/>
        <end position="27"/>
    </location>
</feature>
<reference evidence="2 3" key="1">
    <citation type="submission" date="2016-10" db="EMBL/GenBank/DDBJ databases">
        <authorList>
            <person name="de Groot N.N."/>
        </authorList>
    </citation>
    <scope>NUCLEOTIDE SEQUENCE [LARGE SCALE GENOMIC DNA]</scope>
    <source>
        <strain evidence="2 3">DSM 26000</strain>
    </source>
</reference>
<dbReference type="STRING" id="1125876.SAMN05443292_2634"/>
<keyword evidence="3" id="KW-1185">Reference proteome</keyword>
<keyword evidence="1" id="KW-0472">Membrane</keyword>
<dbReference type="InterPro" id="IPR025250">
    <property type="entry name" value="DUF4199"/>
</dbReference>
<evidence type="ECO:0008006" key="4">
    <source>
        <dbReference type="Google" id="ProtNLM"/>
    </source>
</evidence>
<proteinExistence type="predicted"/>
<dbReference type="RefSeq" id="WP_090081697.1">
    <property type="nucleotide sequence ID" value="NZ_FOQT01000005.1"/>
</dbReference>
<feature type="transmembrane region" description="Helical" evidence="1">
    <location>
        <begin position="164"/>
        <end position="186"/>
    </location>
</feature>
<keyword evidence="1" id="KW-0812">Transmembrane</keyword>
<evidence type="ECO:0000313" key="3">
    <source>
        <dbReference type="Proteomes" id="UP000198931"/>
    </source>
</evidence>
<dbReference type="Proteomes" id="UP000198931">
    <property type="component" value="Unassembled WGS sequence"/>
</dbReference>
<feature type="transmembrane region" description="Helical" evidence="1">
    <location>
        <begin position="39"/>
        <end position="56"/>
    </location>
</feature>
<name>A0A1I3IIW2_9FLAO</name>
<sequence>MRLNIIQKGLMLFIITMIIFFLVYYFFGDLHYFDNTMMANSFVMPIVYALVAFFSVRNIWKKENTINFSLAFKNAFLPMFIGGFLSILSIFIFLNYLNTPAKDLLNYQYVSTQKAQLDEEYSKSKKILAKKEDIADLEQKYQERLQSFAPERVKDKDMFTARFFMLYFAAILIYDLIFSLFIGAFFRSRSAK</sequence>
<accession>A0A1I3IIW2</accession>
<gene>
    <name evidence="2" type="ORF">SAMN05443292_2634</name>
</gene>
<keyword evidence="1" id="KW-1133">Transmembrane helix</keyword>
<dbReference type="EMBL" id="FOQT01000005">
    <property type="protein sequence ID" value="SFI47852.1"/>
    <property type="molecule type" value="Genomic_DNA"/>
</dbReference>
<protein>
    <recommendedName>
        <fullName evidence="4">DUF4199 domain-containing protein</fullName>
    </recommendedName>
</protein>
<organism evidence="2 3">
    <name type="scientific">Halpernia frigidisoli</name>
    <dbReference type="NCBI Taxonomy" id="1125876"/>
    <lineage>
        <taxon>Bacteria</taxon>
        <taxon>Pseudomonadati</taxon>
        <taxon>Bacteroidota</taxon>
        <taxon>Flavobacteriia</taxon>
        <taxon>Flavobacteriales</taxon>
        <taxon>Weeksellaceae</taxon>
        <taxon>Chryseobacterium group</taxon>
        <taxon>Halpernia</taxon>
    </lineage>
</organism>
<feature type="transmembrane region" description="Helical" evidence="1">
    <location>
        <begin position="76"/>
        <end position="97"/>
    </location>
</feature>
<dbReference type="AlphaFoldDB" id="A0A1I3IIW2"/>
<dbReference type="Pfam" id="PF13858">
    <property type="entry name" value="DUF4199"/>
    <property type="match status" value="1"/>
</dbReference>